<protein>
    <recommendedName>
        <fullName evidence="4">Ankyrin repeat protein</fullName>
    </recommendedName>
</protein>
<keyword evidence="1" id="KW-0040">ANK repeat</keyword>
<dbReference type="AlphaFoldDB" id="A0AAD6ICX7"/>
<proteinExistence type="predicted"/>
<dbReference type="InterPro" id="IPR002110">
    <property type="entry name" value="Ankyrin_rpt"/>
</dbReference>
<dbReference type="SUPFAM" id="SSF48403">
    <property type="entry name" value="Ankyrin repeat"/>
    <property type="match status" value="1"/>
</dbReference>
<evidence type="ECO:0008006" key="4">
    <source>
        <dbReference type="Google" id="ProtNLM"/>
    </source>
</evidence>
<dbReference type="Pfam" id="PF13637">
    <property type="entry name" value="Ank_4"/>
    <property type="match status" value="1"/>
</dbReference>
<dbReference type="Gene3D" id="1.25.40.20">
    <property type="entry name" value="Ankyrin repeat-containing domain"/>
    <property type="match status" value="1"/>
</dbReference>
<name>A0AAD6ICX7_PENCN</name>
<dbReference type="EMBL" id="JAQJZL010000005">
    <property type="protein sequence ID" value="KAJ6041328.1"/>
    <property type="molecule type" value="Genomic_DNA"/>
</dbReference>
<accession>A0AAD6ICX7</accession>
<dbReference type="PROSITE" id="PS50088">
    <property type="entry name" value="ANK_REPEAT"/>
    <property type="match status" value="1"/>
</dbReference>
<reference evidence="2" key="1">
    <citation type="journal article" date="2023" name="IMA Fungus">
        <title>Comparative genomic study of the Penicillium genus elucidates a diverse pangenome and 15 lateral gene transfer events.</title>
        <authorList>
            <person name="Petersen C."/>
            <person name="Sorensen T."/>
            <person name="Nielsen M.R."/>
            <person name="Sondergaard T.E."/>
            <person name="Sorensen J.L."/>
            <person name="Fitzpatrick D.A."/>
            <person name="Frisvad J.C."/>
            <person name="Nielsen K.L."/>
        </authorList>
    </citation>
    <scope>NUCLEOTIDE SEQUENCE</scope>
    <source>
        <strain evidence="2">IBT 15450</strain>
    </source>
</reference>
<dbReference type="InterPro" id="IPR036770">
    <property type="entry name" value="Ankyrin_rpt-contain_sf"/>
</dbReference>
<evidence type="ECO:0000313" key="2">
    <source>
        <dbReference type="EMBL" id="KAJ6041328.1"/>
    </source>
</evidence>
<keyword evidence="3" id="KW-1185">Reference proteome</keyword>
<feature type="repeat" description="ANK" evidence="1">
    <location>
        <begin position="1"/>
        <end position="28"/>
    </location>
</feature>
<sequence>MHIAAVSHNGKAMQRFLNKGADINSQRGDGWTPLMRYVYFLDEPQPSDLEGLEFFICNKADVE</sequence>
<evidence type="ECO:0000313" key="3">
    <source>
        <dbReference type="Proteomes" id="UP001219568"/>
    </source>
</evidence>
<evidence type="ECO:0000256" key="1">
    <source>
        <dbReference type="PROSITE-ProRule" id="PRU00023"/>
    </source>
</evidence>
<comment type="caution">
    <text evidence="2">The sequence shown here is derived from an EMBL/GenBank/DDBJ whole genome shotgun (WGS) entry which is preliminary data.</text>
</comment>
<dbReference type="Proteomes" id="UP001219568">
    <property type="component" value="Unassembled WGS sequence"/>
</dbReference>
<gene>
    <name evidence="2" type="ORF">N7460_006718</name>
</gene>
<reference evidence="2" key="2">
    <citation type="submission" date="2023-01" db="EMBL/GenBank/DDBJ databases">
        <authorList>
            <person name="Petersen C."/>
        </authorList>
    </citation>
    <scope>NUCLEOTIDE SEQUENCE</scope>
    <source>
        <strain evidence="2">IBT 15450</strain>
    </source>
</reference>
<organism evidence="2 3">
    <name type="scientific">Penicillium canescens</name>
    <dbReference type="NCBI Taxonomy" id="5083"/>
    <lineage>
        <taxon>Eukaryota</taxon>
        <taxon>Fungi</taxon>
        <taxon>Dikarya</taxon>
        <taxon>Ascomycota</taxon>
        <taxon>Pezizomycotina</taxon>
        <taxon>Eurotiomycetes</taxon>
        <taxon>Eurotiomycetidae</taxon>
        <taxon>Eurotiales</taxon>
        <taxon>Aspergillaceae</taxon>
        <taxon>Penicillium</taxon>
    </lineage>
</organism>